<evidence type="ECO:0000256" key="1">
    <source>
        <dbReference type="ARBA" id="ARBA00004417"/>
    </source>
</evidence>
<dbReference type="PANTHER" id="PTHR43776">
    <property type="entry name" value="TRANSPORT ATP-BINDING PROTEIN"/>
    <property type="match status" value="1"/>
</dbReference>
<organism evidence="7 8">
    <name type="scientific">Paracraurococcus lichenis</name>
    <dbReference type="NCBI Taxonomy" id="3064888"/>
    <lineage>
        <taxon>Bacteria</taxon>
        <taxon>Pseudomonadati</taxon>
        <taxon>Pseudomonadota</taxon>
        <taxon>Alphaproteobacteria</taxon>
        <taxon>Acetobacterales</taxon>
        <taxon>Roseomonadaceae</taxon>
        <taxon>Paracraurococcus</taxon>
    </lineage>
</organism>
<evidence type="ECO:0000259" key="6">
    <source>
        <dbReference type="PROSITE" id="PS50893"/>
    </source>
</evidence>
<reference evidence="7 8" key="1">
    <citation type="submission" date="2023-08" db="EMBL/GenBank/DDBJ databases">
        <title>The draft genome sequence of Paracraurococcus sp. LOR1-02.</title>
        <authorList>
            <person name="Kingkaew E."/>
            <person name="Tanasupawat S."/>
        </authorList>
    </citation>
    <scope>NUCLEOTIDE SEQUENCE [LARGE SCALE GENOMIC DNA]</scope>
    <source>
        <strain evidence="7 8">LOR1-02</strain>
    </source>
</reference>
<dbReference type="InterPro" id="IPR003593">
    <property type="entry name" value="AAA+_ATPase"/>
</dbReference>
<dbReference type="SUPFAM" id="SSF52540">
    <property type="entry name" value="P-loop containing nucleoside triphosphate hydrolases"/>
    <property type="match status" value="1"/>
</dbReference>
<keyword evidence="3" id="KW-0813">Transport</keyword>
<dbReference type="CDD" id="cd03257">
    <property type="entry name" value="ABC_NikE_OppD_transporters"/>
    <property type="match status" value="1"/>
</dbReference>
<dbReference type="SMART" id="SM00382">
    <property type="entry name" value="AAA"/>
    <property type="match status" value="1"/>
</dbReference>
<dbReference type="PROSITE" id="PS50893">
    <property type="entry name" value="ABC_TRANSPORTER_2"/>
    <property type="match status" value="1"/>
</dbReference>
<dbReference type="InterPro" id="IPR013563">
    <property type="entry name" value="Oligopep_ABC_C"/>
</dbReference>
<proteinExistence type="inferred from homology"/>
<comment type="similarity">
    <text evidence="2">Belongs to the ABC transporter superfamily.</text>
</comment>
<dbReference type="Pfam" id="PF08352">
    <property type="entry name" value="oligo_HPY"/>
    <property type="match status" value="1"/>
</dbReference>
<dbReference type="InterPro" id="IPR027417">
    <property type="entry name" value="P-loop_NTPase"/>
</dbReference>
<gene>
    <name evidence="7" type="ORF">Q7A36_27635</name>
</gene>
<protein>
    <submittedName>
        <fullName evidence="7">ABC transporter ATP-binding protein</fullName>
    </submittedName>
</protein>
<evidence type="ECO:0000313" key="8">
    <source>
        <dbReference type="Proteomes" id="UP001243009"/>
    </source>
</evidence>
<comment type="caution">
    <text evidence="7">The sequence shown here is derived from an EMBL/GenBank/DDBJ whole genome shotgun (WGS) entry which is preliminary data.</text>
</comment>
<dbReference type="Proteomes" id="UP001243009">
    <property type="component" value="Unassembled WGS sequence"/>
</dbReference>
<dbReference type="EMBL" id="JAUTWS010000041">
    <property type="protein sequence ID" value="MDO9712146.1"/>
    <property type="molecule type" value="Genomic_DNA"/>
</dbReference>
<dbReference type="InterPro" id="IPR003439">
    <property type="entry name" value="ABC_transporter-like_ATP-bd"/>
</dbReference>
<dbReference type="RefSeq" id="WP_305107003.1">
    <property type="nucleotide sequence ID" value="NZ_JAUTWS010000041.1"/>
</dbReference>
<keyword evidence="4" id="KW-0547">Nucleotide-binding</keyword>
<keyword evidence="8" id="KW-1185">Reference proteome</keyword>
<dbReference type="InterPro" id="IPR050319">
    <property type="entry name" value="ABC_transp_ATP-bind"/>
</dbReference>
<evidence type="ECO:0000256" key="3">
    <source>
        <dbReference type="ARBA" id="ARBA00022448"/>
    </source>
</evidence>
<accession>A0ABT9E7H1</accession>
<sequence>MPEILGASRLTVELGARRGLLRHWPGVRAVDGVDLSVAAGESFGIVGESGCGKTTLARTLLGLQREAAGEVRLEGRVVSGRTPAEARRDRAAIQYVHQDPGAALDPWWRVGATLAEGLAIHGLRDAAERRARIAETLAAVGLDPAFAGRYPHELSGGQQRRIGLARILLLRPRVVILDEPTAGLDLSVQAAVLRLLQELRGRFGLTYLFISHDLSVVRRVCDRVAVMYLGRVVEQGTARQLFEAPRHPYTRALLAAAPHLDGRAAGPSLPGDPPSLRAVPAGCRFHPRCALAEPRCAAEEPLPETVAPGQDVACHRWRETAPAPRQPSIETA</sequence>
<dbReference type="PROSITE" id="PS00211">
    <property type="entry name" value="ABC_TRANSPORTER_1"/>
    <property type="match status" value="1"/>
</dbReference>
<evidence type="ECO:0000256" key="4">
    <source>
        <dbReference type="ARBA" id="ARBA00022741"/>
    </source>
</evidence>
<dbReference type="PANTHER" id="PTHR43776:SF7">
    <property type="entry name" value="D,D-DIPEPTIDE TRANSPORT ATP-BINDING PROTEIN DDPF-RELATED"/>
    <property type="match status" value="1"/>
</dbReference>
<dbReference type="Pfam" id="PF00005">
    <property type="entry name" value="ABC_tran"/>
    <property type="match status" value="1"/>
</dbReference>
<evidence type="ECO:0000256" key="5">
    <source>
        <dbReference type="ARBA" id="ARBA00022840"/>
    </source>
</evidence>
<name>A0ABT9E7H1_9PROT</name>
<keyword evidence="5 7" id="KW-0067">ATP-binding</keyword>
<feature type="domain" description="ABC transporter" evidence="6">
    <location>
        <begin position="10"/>
        <end position="254"/>
    </location>
</feature>
<evidence type="ECO:0000256" key="2">
    <source>
        <dbReference type="ARBA" id="ARBA00005417"/>
    </source>
</evidence>
<dbReference type="InterPro" id="IPR017871">
    <property type="entry name" value="ABC_transporter-like_CS"/>
</dbReference>
<dbReference type="NCBIfam" id="TIGR01727">
    <property type="entry name" value="oligo_HPY"/>
    <property type="match status" value="1"/>
</dbReference>
<dbReference type="Gene3D" id="3.40.50.300">
    <property type="entry name" value="P-loop containing nucleotide triphosphate hydrolases"/>
    <property type="match status" value="1"/>
</dbReference>
<evidence type="ECO:0000313" key="7">
    <source>
        <dbReference type="EMBL" id="MDO9712146.1"/>
    </source>
</evidence>
<dbReference type="GO" id="GO:0005524">
    <property type="term" value="F:ATP binding"/>
    <property type="evidence" value="ECO:0007669"/>
    <property type="project" value="UniProtKB-KW"/>
</dbReference>
<comment type="subcellular location">
    <subcellularLocation>
        <location evidence="1">Cell inner membrane</location>
        <topology evidence="1">Peripheral membrane protein</topology>
    </subcellularLocation>
</comment>